<keyword evidence="3" id="KW-1185">Reference proteome</keyword>
<name>A0A371E9R1_MUCPR</name>
<evidence type="ECO:0000256" key="1">
    <source>
        <dbReference type="SAM" id="MobiDB-lite"/>
    </source>
</evidence>
<dbReference type="OrthoDB" id="1724165at2759"/>
<feature type="non-terminal residue" evidence="2">
    <location>
        <position position="1"/>
    </location>
</feature>
<evidence type="ECO:0000313" key="3">
    <source>
        <dbReference type="Proteomes" id="UP000257109"/>
    </source>
</evidence>
<dbReference type="PANTHER" id="PTHR32108:SF9">
    <property type="entry name" value="REVERSE TRANSCRIPTASE RNASE H-LIKE DOMAIN-CONTAINING PROTEIN"/>
    <property type="match status" value="1"/>
</dbReference>
<accession>A0A371E9R1</accession>
<protein>
    <submittedName>
        <fullName evidence="2">Uncharacterized protein</fullName>
    </submittedName>
</protein>
<dbReference type="AlphaFoldDB" id="A0A371E9R1"/>
<sequence>MPSPNWMPTPVRPTPCANSHPSRSVPANRGRLHSGNSSTDVKLSSRLAQAWPATQDIRIHPVSTSFLFIPWSFREHLVNRVSAGIKHVSLRADQNHSNNNIDYHSYRGQMSPSCPKTSSGPLHSNVPLPWKYNMEVKLGNDENHPRTFIVKNIIGTVYSLENLRKKELVKETCRETPLENEVEKAKEKGKKEVSNEEASKFLKFISQSKYELLDQLNHTPAKISLLSLLMNFESHRKLLMKILNEEHVAHDIMLDKFGGLFATILPTITSLSWKKRF</sequence>
<proteinExistence type="predicted"/>
<feature type="region of interest" description="Disordered" evidence="1">
    <location>
        <begin position="1"/>
        <end position="40"/>
    </location>
</feature>
<comment type="caution">
    <text evidence="2">The sequence shown here is derived from an EMBL/GenBank/DDBJ whole genome shotgun (WGS) entry which is preliminary data.</text>
</comment>
<organism evidence="2 3">
    <name type="scientific">Mucuna pruriens</name>
    <name type="common">Velvet bean</name>
    <name type="synonym">Dolichos pruriens</name>
    <dbReference type="NCBI Taxonomy" id="157652"/>
    <lineage>
        <taxon>Eukaryota</taxon>
        <taxon>Viridiplantae</taxon>
        <taxon>Streptophyta</taxon>
        <taxon>Embryophyta</taxon>
        <taxon>Tracheophyta</taxon>
        <taxon>Spermatophyta</taxon>
        <taxon>Magnoliopsida</taxon>
        <taxon>eudicotyledons</taxon>
        <taxon>Gunneridae</taxon>
        <taxon>Pentapetalae</taxon>
        <taxon>rosids</taxon>
        <taxon>fabids</taxon>
        <taxon>Fabales</taxon>
        <taxon>Fabaceae</taxon>
        <taxon>Papilionoideae</taxon>
        <taxon>50 kb inversion clade</taxon>
        <taxon>NPAAA clade</taxon>
        <taxon>indigoferoid/millettioid clade</taxon>
        <taxon>Phaseoleae</taxon>
        <taxon>Mucuna</taxon>
    </lineage>
</organism>
<dbReference type="EMBL" id="QJKJ01015296">
    <property type="protein sequence ID" value="RDX62764.1"/>
    <property type="molecule type" value="Genomic_DNA"/>
</dbReference>
<reference evidence="2" key="1">
    <citation type="submission" date="2018-05" db="EMBL/GenBank/DDBJ databases">
        <title>Draft genome of Mucuna pruriens seed.</title>
        <authorList>
            <person name="Nnadi N.E."/>
            <person name="Vos R."/>
            <person name="Hasami M.H."/>
            <person name="Devisetty U.K."/>
            <person name="Aguiy J.C."/>
        </authorList>
    </citation>
    <scope>NUCLEOTIDE SEQUENCE [LARGE SCALE GENOMIC DNA]</scope>
    <source>
        <strain evidence="2">JCA_2017</strain>
    </source>
</reference>
<evidence type="ECO:0000313" key="2">
    <source>
        <dbReference type="EMBL" id="RDX62764.1"/>
    </source>
</evidence>
<dbReference type="PANTHER" id="PTHR32108">
    <property type="entry name" value="DNA-DIRECTED RNA POLYMERASE SUBUNIT ALPHA"/>
    <property type="match status" value="1"/>
</dbReference>
<gene>
    <name evidence="2" type="ORF">CR513_58863</name>
</gene>
<dbReference type="Proteomes" id="UP000257109">
    <property type="component" value="Unassembled WGS sequence"/>
</dbReference>
<feature type="compositionally biased region" description="Pro residues" evidence="1">
    <location>
        <begin position="1"/>
        <end position="13"/>
    </location>
</feature>